<evidence type="ECO:0000313" key="2">
    <source>
        <dbReference type="EMBL" id="CAA9452000.1"/>
    </source>
</evidence>
<feature type="non-terminal residue" evidence="2">
    <location>
        <position position="62"/>
    </location>
</feature>
<feature type="region of interest" description="Disordered" evidence="1">
    <location>
        <begin position="1"/>
        <end position="62"/>
    </location>
</feature>
<gene>
    <name evidence="2" type="ORF">AVDCRST_MAG02-921</name>
</gene>
<organism evidence="2">
    <name type="scientific">uncultured Rubrobacteraceae bacterium</name>
    <dbReference type="NCBI Taxonomy" id="349277"/>
    <lineage>
        <taxon>Bacteria</taxon>
        <taxon>Bacillati</taxon>
        <taxon>Actinomycetota</taxon>
        <taxon>Rubrobacteria</taxon>
        <taxon>Rubrobacterales</taxon>
        <taxon>Rubrobacteraceae</taxon>
        <taxon>environmental samples</taxon>
    </lineage>
</organism>
<reference evidence="2" key="1">
    <citation type="submission" date="2020-02" db="EMBL/GenBank/DDBJ databases">
        <authorList>
            <person name="Meier V. D."/>
        </authorList>
    </citation>
    <scope>NUCLEOTIDE SEQUENCE</scope>
    <source>
        <strain evidence="2">AVDCRST_MAG02</strain>
    </source>
</reference>
<feature type="non-terminal residue" evidence="2">
    <location>
        <position position="1"/>
    </location>
</feature>
<dbReference type="AlphaFoldDB" id="A0A6J4R0I0"/>
<dbReference type="EMBL" id="CADCVH010000032">
    <property type="protein sequence ID" value="CAA9452000.1"/>
    <property type="molecule type" value="Genomic_DNA"/>
</dbReference>
<evidence type="ECO:0000256" key="1">
    <source>
        <dbReference type="SAM" id="MobiDB-lite"/>
    </source>
</evidence>
<protein>
    <submittedName>
        <fullName evidence="2">Uncharacterized protein</fullName>
    </submittedName>
</protein>
<sequence length="62" mass="6660">CPRFGERWSVGRVPGDPDKAARPGGGRSRRPCPLFVQTGTREPASRGFGVVSRPTPASVPER</sequence>
<accession>A0A6J4R0I0</accession>
<proteinExistence type="predicted"/>
<name>A0A6J4R0I0_9ACTN</name>